<keyword evidence="1" id="KW-0479">Metal-binding</keyword>
<dbReference type="Gene3D" id="3.30.70.100">
    <property type="match status" value="1"/>
</dbReference>
<dbReference type="SUPFAM" id="SSF55008">
    <property type="entry name" value="HMA, heavy metal-associated domain"/>
    <property type="match status" value="1"/>
</dbReference>
<dbReference type="RefSeq" id="WP_212682640.1">
    <property type="nucleotide sequence ID" value="NZ_JAGSPM010000001.1"/>
</dbReference>
<dbReference type="InterPro" id="IPR006121">
    <property type="entry name" value="HMA_dom"/>
</dbReference>
<name>A0A941DBG9_9BURK</name>
<keyword evidence="4" id="KW-1185">Reference proteome</keyword>
<evidence type="ECO:0000313" key="4">
    <source>
        <dbReference type="Proteomes" id="UP000680158"/>
    </source>
</evidence>
<evidence type="ECO:0000313" key="3">
    <source>
        <dbReference type="EMBL" id="MBR7745180.1"/>
    </source>
</evidence>
<dbReference type="FunFam" id="3.30.70.100:FF:000001">
    <property type="entry name" value="ATPase copper transporting beta"/>
    <property type="match status" value="1"/>
</dbReference>
<dbReference type="GO" id="GO:0046872">
    <property type="term" value="F:metal ion binding"/>
    <property type="evidence" value="ECO:0007669"/>
    <property type="project" value="UniProtKB-KW"/>
</dbReference>
<feature type="domain" description="HMA" evidence="2">
    <location>
        <begin position="2"/>
        <end position="68"/>
    </location>
</feature>
<comment type="caution">
    <text evidence="3">The sequence shown here is derived from an EMBL/GenBank/DDBJ whole genome shotgun (WGS) entry which is preliminary data.</text>
</comment>
<accession>A0A941DBG9</accession>
<evidence type="ECO:0000256" key="1">
    <source>
        <dbReference type="ARBA" id="ARBA00022723"/>
    </source>
</evidence>
<gene>
    <name evidence="3" type="ORF">KDM92_01190</name>
</gene>
<reference evidence="3 4" key="1">
    <citation type="submission" date="2021-04" db="EMBL/GenBank/DDBJ databases">
        <title>novel species isolated from subtropical streams in China.</title>
        <authorList>
            <person name="Lu H."/>
        </authorList>
    </citation>
    <scope>NUCLEOTIDE SEQUENCE [LARGE SCALE GENOMIC DNA]</scope>
    <source>
        <strain evidence="3 4">BYS107W</strain>
    </source>
</reference>
<dbReference type="InterPro" id="IPR036163">
    <property type="entry name" value="HMA_dom_sf"/>
</dbReference>
<dbReference type="CDD" id="cd00371">
    <property type="entry name" value="HMA"/>
    <property type="match status" value="1"/>
</dbReference>
<protein>
    <submittedName>
        <fullName evidence="3">Heavy-metal-associated domain-containing protein</fullName>
    </submittedName>
</protein>
<dbReference type="PROSITE" id="PS50846">
    <property type="entry name" value="HMA_2"/>
    <property type="match status" value="1"/>
</dbReference>
<dbReference type="AlphaFoldDB" id="A0A941DBG9"/>
<dbReference type="Proteomes" id="UP000680158">
    <property type="component" value="Unassembled WGS sequence"/>
</dbReference>
<evidence type="ECO:0000259" key="2">
    <source>
        <dbReference type="PROSITE" id="PS50846"/>
    </source>
</evidence>
<dbReference type="Pfam" id="PF00403">
    <property type="entry name" value="HMA"/>
    <property type="match status" value="1"/>
</dbReference>
<organism evidence="3 4">
    <name type="scientific">Undibacterium baiyunense</name>
    <dbReference type="NCBI Taxonomy" id="2828731"/>
    <lineage>
        <taxon>Bacteria</taxon>
        <taxon>Pseudomonadati</taxon>
        <taxon>Pseudomonadota</taxon>
        <taxon>Betaproteobacteria</taxon>
        <taxon>Burkholderiales</taxon>
        <taxon>Oxalobacteraceae</taxon>
        <taxon>Undibacterium</taxon>
    </lineage>
</organism>
<sequence length="84" mass="8781">MQTEIIKVNGMKGQPCVEMITQTLRGMEGVIEVSVTLASGRATVRYEEHVASSIQLRAALIKLGFDVDPAAGKSHSGCCGSCGG</sequence>
<proteinExistence type="predicted"/>
<dbReference type="EMBL" id="JAGSPM010000001">
    <property type="protein sequence ID" value="MBR7745180.1"/>
    <property type="molecule type" value="Genomic_DNA"/>
</dbReference>